<evidence type="ECO:0000256" key="9">
    <source>
        <dbReference type="ARBA" id="ARBA00022884"/>
    </source>
</evidence>
<feature type="compositionally biased region" description="Low complexity" evidence="11">
    <location>
        <begin position="100"/>
        <end position="110"/>
    </location>
</feature>
<dbReference type="Pfam" id="PF17849">
    <property type="entry name" value="OB_Dis3"/>
    <property type="match status" value="1"/>
</dbReference>
<evidence type="ECO:0000256" key="11">
    <source>
        <dbReference type="SAM" id="MobiDB-lite"/>
    </source>
</evidence>
<dbReference type="InterPro" id="IPR022966">
    <property type="entry name" value="RNase_II/R_CS"/>
</dbReference>
<dbReference type="GO" id="GO:0008266">
    <property type="term" value="F:poly(U) RNA binding"/>
    <property type="evidence" value="ECO:0007669"/>
    <property type="project" value="UniProtKB-ARBA"/>
</dbReference>
<feature type="domain" description="RNB" evidence="12">
    <location>
        <begin position="603"/>
        <end position="907"/>
    </location>
</feature>
<evidence type="ECO:0000256" key="4">
    <source>
        <dbReference type="ARBA" id="ARBA00022722"/>
    </source>
</evidence>
<dbReference type="AlphaFoldDB" id="A0A2B4SIN6"/>
<name>A0A2B4SIN6_STYPI</name>
<evidence type="ECO:0000256" key="8">
    <source>
        <dbReference type="ARBA" id="ARBA00022842"/>
    </source>
</evidence>
<feature type="region of interest" description="Disordered" evidence="11">
    <location>
        <begin position="481"/>
        <end position="501"/>
    </location>
</feature>
<dbReference type="InterPro" id="IPR041093">
    <property type="entry name" value="Dis3l2-like_C"/>
</dbReference>
<evidence type="ECO:0000259" key="12">
    <source>
        <dbReference type="SMART" id="SM00955"/>
    </source>
</evidence>
<feature type="compositionally biased region" description="Polar residues" evidence="11">
    <location>
        <begin position="284"/>
        <end position="307"/>
    </location>
</feature>
<evidence type="ECO:0000256" key="6">
    <source>
        <dbReference type="ARBA" id="ARBA00022801"/>
    </source>
</evidence>
<feature type="compositionally biased region" description="Basic and acidic residues" evidence="11">
    <location>
        <begin position="63"/>
        <end position="79"/>
    </location>
</feature>
<comment type="subcellular location">
    <subcellularLocation>
        <location evidence="1">Cytoplasm</location>
    </subcellularLocation>
</comment>
<dbReference type="Pfam" id="PF17877">
    <property type="entry name" value="Dis3l2_C_term"/>
    <property type="match status" value="1"/>
</dbReference>
<dbReference type="PROSITE" id="PS01175">
    <property type="entry name" value="RIBONUCLEASE_II"/>
    <property type="match status" value="1"/>
</dbReference>
<reference evidence="14" key="1">
    <citation type="journal article" date="2017" name="bioRxiv">
        <title>Comparative analysis of the genomes of Stylophora pistillata and Acropora digitifera provides evidence for extensive differences between species of corals.</title>
        <authorList>
            <person name="Voolstra C.R."/>
            <person name="Li Y."/>
            <person name="Liew Y.J."/>
            <person name="Baumgarten S."/>
            <person name="Zoccola D."/>
            <person name="Flot J.-F."/>
            <person name="Tambutte S."/>
            <person name="Allemand D."/>
            <person name="Aranda M."/>
        </authorList>
    </citation>
    <scope>NUCLEOTIDE SEQUENCE [LARGE SCALE GENOMIC DNA]</scope>
</reference>
<keyword evidence="14" id="KW-1185">Reference proteome</keyword>
<dbReference type="PANTHER" id="PTHR23355">
    <property type="entry name" value="RIBONUCLEASE"/>
    <property type="match status" value="1"/>
</dbReference>
<organism evidence="13 14">
    <name type="scientific">Stylophora pistillata</name>
    <name type="common">Smooth cauliflower coral</name>
    <dbReference type="NCBI Taxonomy" id="50429"/>
    <lineage>
        <taxon>Eukaryota</taxon>
        <taxon>Metazoa</taxon>
        <taxon>Cnidaria</taxon>
        <taxon>Anthozoa</taxon>
        <taxon>Hexacorallia</taxon>
        <taxon>Scleractinia</taxon>
        <taxon>Astrocoeniina</taxon>
        <taxon>Pocilloporidae</taxon>
        <taxon>Stylophora</taxon>
    </lineage>
</organism>
<keyword evidence="9" id="KW-0694">RNA-binding</keyword>
<feature type="compositionally biased region" description="Basic residues" evidence="11">
    <location>
        <begin position="226"/>
        <end position="237"/>
    </location>
</feature>
<keyword evidence="4" id="KW-0540">Nuclease</keyword>
<evidence type="ECO:0000313" key="14">
    <source>
        <dbReference type="Proteomes" id="UP000225706"/>
    </source>
</evidence>
<feature type="compositionally biased region" description="Basic and acidic residues" evidence="11">
    <location>
        <begin position="208"/>
        <end position="218"/>
    </location>
</feature>
<evidence type="ECO:0000256" key="2">
    <source>
        <dbReference type="ARBA" id="ARBA00005785"/>
    </source>
</evidence>
<dbReference type="GO" id="GO:0000932">
    <property type="term" value="C:P-body"/>
    <property type="evidence" value="ECO:0007669"/>
    <property type="project" value="TreeGrafter"/>
</dbReference>
<evidence type="ECO:0000256" key="10">
    <source>
        <dbReference type="RuleBase" id="RU003901"/>
    </source>
</evidence>
<evidence type="ECO:0000256" key="7">
    <source>
        <dbReference type="ARBA" id="ARBA00022839"/>
    </source>
</evidence>
<dbReference type="GO" id="GO:0046872">
    <property type="term" value="F:metal ion binding"/>
    <property type="evidence" value="ECO:0007669"/>
    <property type="project" value="UniProtKB-KW"/>
</dbReference>
<comment type="caution">
    <text evidence="13">The sequence shown here is derived from an EMBL/GenBank/DDBJ whole genome shotgun (WGS) entry which is preliminary data.</text>
</comment>
<dbReference type="FunFam" id="2.40.50.700:FF:000003">
    <property type="entry name" value="DIS3-like exonuclease 2"/>
    <property type="match status" value="1"/>
</dbReference>
<dbReference type="SMART" id="SM00955">
    <property type="entry name" value="RNB"/>
    <property type="match status" value="1"/>
</dbReference>
<dbReference type="GO" id="GO:0010587">
    <property type="term" value="P:miRNA catabolic process"/>
    <property type="evidence" value="ECO:0007669"/>
    <property type="project" value="TreeGrafter"/>
</dbReference>
<dbReference type="EMBL" id="LSMT01000074">
    <property type="protein sequence ID" value="PFX28953.1"/>
    <property type="molecule type" value="Genomic_DNA"/>
</dbReference>
<keyword evidence="8" id="KW-0460">Magnesium</keyword>
<evidence type="ECO:0000256" key="5">
    <source>
        <dbReference type="ARBA" id="ARBA00022723"/>
    </source>
</evidence>
<gene>
    <name evidence="13" type="primary">Dis3l2</name>
    <name evidence="13" type="ORF">AWC38_SpisGene6313</name>
</gene>
<dbReference type="SUPFAM" id="SSF50249">
    <property type="entry name" value="Nucleic acid-binding proteins"/>
    <property type="match status" value="2"/>
</dbReference>
<dbReference type="STRING" id="50429.A0A2B4SIN6"/>
<accession>A0A2B4SIN6</accession>
<dbReference type="InterPro" id="IPR041505">
    <property type="entry name" value="Dis3_CSD2"/>
</dbReference>
<protein>
    <submittedName>
        <fullName evidence="13">DIS3-like exonuclease 2</fullName>
    </submittedName>
</protein>
<keyword evidence="3" id="KW-0963">Cytoplasm</keyword>
<dbReference type="Gene3D" id="2.40.50.700">
    <property type="match status" value="1"/>
</dbReference>
<dbReference type="InterPro" id="IPR001900">
    <property type="entry name" value="RNase_II/R"/>
</dbReference>
<dbReference type="Gene3D" id="2.40.50.140">
    <property type="entry name" value="Nucleic acid-binding proteins"/>
    <property type="match status" value="1"/>
</dbReference>
<keyword evidence="5" id="KW-0479">Metal-binding</keyword>
<proteinExistence type="inferred from homology"/>
<keyword evidence="7 13" id="KW-0269">Exonuclease</keyword>
<feature type="compositionally biased region" description="Acidic residues" evidence="11">
    <location>
        <begin position="1164"/>
        <end position="1195"/>
    </location>
</feature>
<feature type="compositionally biased region" description="Basic and acidic residues" evidence="11">
    <location>
        <begin position="1076"/>
        <end position="1088"/>
    </location>
</feature>
<comment type="similarity">
    <text evidence="2 10">Belongs to the RNR ribonuclease family.</text>
</comment>
<dbReference type="GO" id="GO:0000175">
    <property type="term" value="F:3'-5'-RNA exonuclease activity"/>
    <property type="evidence" value="ECO:0007669"/>
    <property type="project" value="UniProtKB-ARBA"/>
</dbReference>
<feature type="region of interest" description="Disordered" evidence="11">
    <location>
        <begin position="1126"/>
        <end position="1195"/>
    </location>
</feature>
<dbReference type="Gene3D" id="2.40.50.690">
    <property type="match status" value="1"/>
</dbReference>
<evidence type="ECO:0000256" key="3">
    <source>
        <dbReference type="ARBA" id="ARBA00022490"/>
    </source>
</evidence>
<dbReference type="InterPro" id="IPR050180">
    <property type="entry name" value="RNR_Ribonuclease"/>
</dbReference>
<feature type="compositionally biased region" description="Basic residues" evidence="11">
    <location>
        <begin position="84"/>
        <end position="96"/>
    </location>
</feature>
<feature type="compositionally biased region" description="Acidic residues" evidence="11">
    <location>
        <begin position="1143"/>
        <end position="1153"/>
    </location>
</feature>
<dbReference type="InterPro" id="IPR033771">
    <property type="entry name" value="Rrp44_CSD1"/>
</dbReference>
<feature type="region of interest" description="Disordered" evidence="11">
    <location>
        <begin position="125"/>
        <end position="315"/>
    </location>
</feature>
<dbReference type="GO" id="GO:0006402">
    <property type="term" value="P:mRNA catabolic process"/>
    <property type="evidence" value="ECO:0007669"/>
    <property type="project" value="TreeGrafter"/>
</dbReference>
<dbReference type="InterPro" id="IPR012340">
    <property type="entry name" value="NA-bd_OB-fold"/>
</dbReference>
<evidence type="ECO:0000313" key="13">
    <source>
        <dbReference type="EMBL" id="PFX28953.1"/>
    </source>
</evidence>
<feature type="region of interest" description="Disordered" evidence="11">
    <location>
        <begin position="1067"/>
        <end position="1100"/>
    </location>
</feature>
<dbReference type="PANTHER" id="PTHR23355:SF9">
    <property type="entry name" value="DIS3-LIKE EXONUCLEASE 2"/>
    <property type="match status" value="1"/>
</dbReference>
<sequence>MDFKKAIASNSEGKREATEATDCTKPAESSARAESIDERAGTSDPRATIPQSKEKANFLPDATHVDRDDHAGKEEDATDGKSQNQKKKRRRRKKKKQDSETASAASAGTTYDAIVADCDVTKRISPDSAKQQSNFADQEHNRADSELTASQNQPNADGKKKRKSRKRRGKSAQLSEEPPSLQGTELPVEVTKESMAKGDGANANFAESGEREDRRDLQTTENASSGKRKRKRRRKPNRGQDGEEASEGSSHQDLVGNDLDRGQLANNSPRSGEVSARDSETRNADQFNPSTQGKSTSRNSNRRTPNSGKKKQKPLYEKYWSVERVSDGLKKGQLVKGILRISPRNYELAWVTVPGIKRDVLLEGMLNRNRALNGDIVALDIFPREKWKIMLEELEYNGLVANKTEHNHVDKLAESLDTVAMSSGNVMQSPSARRVRMENMAGHTPESHYIDINQIPDEFLQRRAKVIYIIEKKQSRVASGHLTPFSHPKENPDGCFSPTDSRLPRFRIPRNNCPPGFFDRPRDFENTLHVGRIVSWPENSSRDSFLAIGSVSRSLGEAGEIEPETEGILLEYGIDSGPFSDEVLACLPQQTPWKVPEKELEYRRDFRDDCVFTIDPLTARDLDDAVHCKKIADNLFEVGVHIADVSYFVRSETALDEVAVERATSTYMVQKVGRGIIRSRIKMAYEHAQDMIDKPNRKWNENELPPISDGAIAEEISAQVNQLHKFAIRLRRNRLEKGALRLDQAKIRFELDKETGLPNGYHVHQQREANKLIEEFMLLANMAVAHHIYSAYPETALLRRHPRPHQKQLDDLLELCKSLGINFNTTSSKTIHESLAKFPLSSPEREVLVNLAMRPMKNAEYFCTGCVDDGEYGHYALSVPLYTHFTSPIRRYADVVVHRLLAASLGIDEPLNQDPSIVDMIAHHCNDRKMAAKRAGELSTEMFFGIFVRESGPLEENGIVLNVMDQSVDVLVPELGMVKRVYMKFCPGVKRYAFTKGERGKPAELRLLWSVELKSGDVIHEEEQVLKTFNQVRVILTTESETESKTTNPFKVMAKLAPSLKCGHEFYTPSTPATEKPVKKSGAREHLGETGIPNSSDDVRKKLFDSEDSDANVGSKKAQEVNRLLVNQRSDEEETASHGSDDVIIEEEDEEANEGTSHDSNDVVVEDEEANEGTNLADDDSDDVIVESESDNEVH</sequence>
<evidence type="ECO:0000256" key="1">
    <source>
        <dbReference type="ARBA" id="ARBA00004496"/>
    </source>
</evidence>
<dbReference type="Pfam" id="PF17216">
    <property type="entry name" value="Rrp44_CSD1"/>
    <property type="match status" value="1"/>
</dbReference>
<dbReference type="Pfam" id="PF00773">
    <property type="entry name" value="RNB"/>
    <property type="match status" value="1"/>
</dbReference>
<feature type="compositionally biased region" description="Basic residues" evidence="11">
    <location>
        <begin position="159"/>
        <end position="170"/>
    </location>
</feature>
<dbReference type="Proteomes" id="UP000225706">
    <property type="component" value="Unassembled WGS sequence"/>
</dbReference>
<feature type="region of interest" description="Disordered" evidence="11">
    <location>
        <begin position="1"/>
        <end position="113"/>
    </location>
</feature>
<dbReference type="OrthoDB" id="372421at2759"/>
<keyword evidence="6" id="KW-0378">Hydrolase</keyword>